<evidence type="ECO:0000256" key="1">
    <source>
        <dbReference type="ARBA" id="ARBA00004141"/>
    </source>
</evidence>
<evidence type="ECO:0000256" key="3">
    <source>
        <dbReference type="ARBA" id="ARBA00022597"/>
    </source>
</evidence>
<evidence type="ECO:0000256" key="6">
    <source>
        <dbReference type="ARBA" id="ARBA00023136"/>
    </source>
</evidence>
<dbReference type="Gene3D" id="1.20.1250.20">
    <property type="entry name" value="MFS general substrate transporter like domains"/>
    <property type="match status" value="1"/>
</dbReference>
<feature type="signal peptide" evidence="8">
    <location>
        <begin position="1"/>
        <end position="18"/>
    </location>
</feature>
<dbReference type="Pfam" id="PF00083">
    <property type="entry name" value="Sugar_tr"/>
    <property type="match status" value="1"/>
</dbReference>
<proteinExistence type="inferred from homology"/>
<keyword evidence="3" id="KW-0762">Sugar transport</keyword>
<dbReference type="InterPro" id="IPR005828">
    <property type="entry name" value="MFS_sugar_transport-like"/>
</dbReference>
<organism evidence="10 11">
    <name type="scientific">Amborella trichopoda</name>
    <dbReference type="NCBI Taxonomy" id="13333"/>
    <lineage>
        <taxon>Eukaryota</taxon>
        <taxon>Viridiplantae</taxon>
        <taxon>Streptophyta</taxon>
        <taxon>Embryophyta</taxon>
        <taxon>Tracheophyta</taxon>
        <taxon>Spermatophyta</taxon>
        <taxon>Magnoliopsida</taxon>
        <taxon>Amborellales</taxon>
        <taxon>Amborellaceae</taxon>
        <taxon>Amborella</taxon>
    </lineage>
</organism>
<feature type="transmembrane region" description="Helical" evidence="7">
    <location>
        <begin position="80"/>
        <end position="101"/>
    </location>
</feature>
<reference evidence="11" key="1">
    <citation type="journal article" date="2013" name="Science">
        <title>The Amborella genome and the evolution of flowering plants.</title>
        <authorList>
            <consortium name="Amborella Genome Project"/>
        </authorList>
    </citation>
    <scope>NUCLEOTIDE SEQUENCE [LARGE SCALE GENOMIC DNA]</scope>
</reference>
<feature type="transmembrane region" description="Helical" evidence="7">
    <location>
        <begin position="113"/>
        <end position="137"/>
    </location>
</feature>
<dbReference type="eggNOG" id="KOG0254">
    <property type="taxonomic scope" value="Eukaryota"/>
</dbReference>
<dbReference type="EMBL" id="KI393807">
    <property type="protein sequence ID" value="ERN07482.1"/>
    <property type="molecule type" value="Genomic_DNA"/>
</dbReference>
<keyword evidence="11" id="KW-1185">Reference proteome</keyword>
<keyword evidence="4 7" id="KW-0812">Transmembrane</keyword>
<evidence type="ECO:0000256" key="2">
    <source>
        <dbReference type="ARBA" id="ARBA00010992"/>
    </source>
</evidence>
<dbReference type="Gramene" id="ERN07482">
    <property type="protein sequence ID" value="ERN07482"/>
    <property type="gene ID" value="AMTR_s00019p00256240"/>
</dbReference>
<evidence type="ECO:0000256" key="7">
    <source>
        <dbReference type="SAM" id="Phobius"/>
    </source>
</evidence>
<dbReference type="GO" id="GO:0016020">
    <property type="term" value="C:membrane"/>
    <property type="evidence" value="ECO:0000318"/>
    <property type="project" value="GO_Central"/>
</dbReference>
<dbReference type="InterPro" id="IPR036259">
    <property type="entry name" value="MFS_trans_sf"/>
</dbReference>
<evidence type="ECO:0000256" key="8">
    <source>
        <dbReference type="SAM" id="SignalP"/>
    </source>
</evidence>
<keyword evidence="3" id="KW-0813">Transport</keyword>
<dbReference type="OMA" id="CLGCISI"/>
<name>W1PC32_AMBTC</name>
<dbReference type="InterPro" id="IPR020846">
    <property type="entry name" value="MFS_dom"/>
</dbReference>
<evidence type="ECO:0000256" key="4">
    <source>
        <dbReference type="ARBA" id="ARBA00022692"/>
    </source>
</evidence>
<feature type="transmembrane region" description="Helical" evidence="7">
    <location>
        <begin position="223"/>
        <end position="246"/>
    </location>
</feature>
<keyword evidence="6 7" id="KW-0472">Membrane</keyword>
<dbReference type="Proteomes" id="UP000017836">
    <property type="component" value="Unassembled WGS sequence"/>
</dbReference>
<feature type="domain" description="Major facilitator superfamily (MFS) profile" evidence="9">
    <location>
        <begin position="1"/>
        <end position="254"/>
    </location>
</feature>
<dbReference type="PANTHER" id="PTHR48021">
    <property type="match status" value="1"/>
</dbReference>
<sequence length="260" mass="28922">MRLAAIFCLLGWTAISFSKVPVYIAEITPKTLRGGLTTVSQRLRGKDADISEEAAEIEESQVSMSIVDALLMDKWGWRQLLMVSATGTCIGCLLTSISFILKDYESLQNWSPILALSGILVYTALVELGMAGIPWIIMAEIFPINVKGTAGSLVTLVHWFCSWIITFNYIFFMSWNKAGSSPLEPYGGWWRLDIVYDENIHTNMINLRCVSSWKVAVSMCVQIVPLSVVGLFFIFTGFSGATVLFVKKLVPETKGRTLKK</sequence>
<evidence type="ECO:0000313" key="11">
    <source>
        <dbReference type="Proteomes" id="UP000017836"/>
    </source>
</evidence>
<dbReference type="PROSITE" id="PS50850">
    <property type="entry name" value="MFS"/>
    <property type="match status" value="1"/>
</dbReference>
<gene>
    <name evidence="10" type="ORF">AMTR_s00019p00256240</name>
</gene>
<keyword evidence="8" id="KW-0732">Signal</keyword>
<comment type="subcellular location">
    <subcellularLocation>
        <location evidence="1">Membrane</location>
        <topology evidence="1">Multi-pass membrane protein</topology>
    </subcellularLocation>
</comment>
<dbReference type="PANTHER" id="PTHR48021:SF25">
    <property type="entry name" value="SUGAR TRANSPORTER ERD6-LIKE 5"/>
    <property type="match status" value="1"/>
</dbReference>
<dbReference type="AlphaFoldDB" id="W1PC32"/>
<evidence type="ECO:0000256" key="5">
    <source>
        <dbReference type="ARBA" id="ARBA00022989"/>
    </source>
</evidence>
<evidence type="ECO:0000259" key="9">
    <source>
        <dbReference type="PROSITE" id="PS50850"/>
    </source>
</evidence>
<dbReference type="GO" id="GO:0022857">
    <property type="term" value="F:transmembrane transporter activity"/>
    <property type="evidence" value="ECO:0000318"/>
    <property type="project" value="GO_Central"/>
</dbReference>
<dbReference type="GO" id="GO:0055085">
    <property type="term" value="P:transmembrane transport"/>
    <property type="evidence" value="ECO:0000318"/>
    <property type="project" value="GO_Central"/>
</dbReference>
<accession>W1PC32</accession>
<dbReference type="HOGENOM" id="CLU_1070941_0_0_1"/>
<comment type="similarity">
    <text evidence="2">Belongs to the major facilitator superfamily. Sugar transporter (TC 2.A.1.1) family.</text>
</comment>
<feature type="transmembrane region" description="Helical" evidence="7">
    <location>
        <begin position="149"/>
        <end position="172"/>
    </location>
</feature>
<protein>
    <recommendedName>
        <fullName evidence="9">Major facilitator superfamily (MFS) profile domain-containing protein</fullName>
    </recommendedName>
</protein>
<feature type="chain" id="PRO_5004807368" description="Major facilitator superfamily (MFS) profile domain-containing protein" evidence="8">
    <location>
        <begin position="19"/>
        <end position="260"/>
    </location>
</feature>
<dbReference type="InterPro" id="IPR050549">
    <property type="entry name" value="MFS_Trehalose_Transporter"/>
</dbReference>
<evidence type="ECO:0000313" key="10">
    <source>
        <dbReference type="EMBL" id="ERN07482.1"/>
    </source>
</evidence>
<keyword evidence="5 7" id="KW-1133">Transmembrane helix</keyword>
<dbReference type="SUPFAM" id="SSF103473">
    <property type="entry name" value="MFS general substrate transporter"/>
    <property type="match status" value="1"/>
</dbReference>